<dbReference type="GO" id="GO:0004198">
    <property type="term" value="F:calcium-dependent cysteine-type endopeptidase activity"/>
    <property type="evidence" value="ECO:0007669"/>
    <property type="project" value="InterPro"/>
</dbReference>
<dbReference type="GO" id="GO:0006508">
    <property type="term" value="P:proteolysis"/>
    <property type="evidence" value="ECO:0007669"/>
    <property type="project" value="InterPro"/>
</dbReference>
<sequence>MGKKEKSSKSSKRSRRGKGRKKVKIGKDYPQEKEIFAISVMDGLEQATDECKRAVERIVEECKATNRKFRDFDFDLERDRDICLHGIYKRNPYNPSNVQRVNELFKYPQFFVGQFGASDIVQGSIGDSWFISALATMSTVEAVLERCCPARDEEAGVYGFIFFRDLRWEVVIIDDFLYTTIPKFEELDASERELYHNDKQTYNNSIKKNGKSLYFGRSAKDGETWVSLIEKAYAKLYGCYYALHGGYSNEAIEDLTGGVSTYIAVRDIFDTDRFWREELLQTNDDRLLDCSYKALDSTVDSADDGGDLDVTKLYRTVDGHSYPVVRAIEHKGKRFVVLRNPWGKEGWAGSTWADSSKEWTSEWLEALPVLVFGDDGQFVVEYQDFLDCWDHINRNLLLDSTWVMSCQWLHVRVKTPFHAGSYGNVSFMFTLPKSSPTVLVLSQANIRYFEAISGRCAWSIDFVLFKAGQKTPIRRSSHARPESRSVNLEIELEPGEYVVHVRLDRREVREPGYNKNIKDGQSRRATYRVLREMTRAHSLAANLDSKPEGKRSPQSLSEFAGRSLAKAESDDEAAESTDEETSSEEEDEEEEYEVSDLDSVFLGLKVYSQKDAPASVSGQLSRRLQKQSV</sequence>
<dbReference type="SUPFAM" id="SSF54001">
    <property type="entry name" value="Cysteine proteinases"/>
    <property type="match status" value="1"/>
</dbReference>
<feature type="domain" description="Calpain catalytic" evidence="4">
    <location>
        <begin position="99"/>
        <end position="398"/>
    </location>
</feature>
<accession>A0AAW0DMX0</accession>
<reference evidence="5 6" key="1">
    <citation type="submission" date="2024-01" db="EMBL/GenBank/DDBJ databases">
        <title>A draft genome for a cacao thread blight-causing isolate of Paramarasmius palmivorus.</title>
        <authorList>
            <person name="Baruah I.K."/>
            <person name="Bukari Y."/>
            <person name="Amoako-Attah I."/>
            <person name="Meinhardt L.W."/>
            <person name="Bailey B.A."/>
            <person name="Cohen S.P."/>
        </authorList>
    </citation>
    <scope>NUCLEOTIDE SEQUENCE [LARGE SCALE GENOMIC DNA]</scope>
    <source>
        <strain evidence="5 6">GH-12</strain>
    </source>
</reference>
<proteinExistence type="predicted"/>
<evidence type="ECO:0000313" key="6">
    <source>
        <dbReference type="Proteomes" id="UP001383192"/>
    </source>
</evidence>
<comment type="caution">
    <text evidence="5">The sequence shown here is derived from an EMBL/GenBank/DDBJ whole genome shotgun (WGS) entry which is preliminary data.</text>
</comment>
<feature type="region of interest" description="Disordered" evidence="3">
    <location>
        <begin position="538"/>
        <end position="596"/>
    </location>
</feature>
<dbReference type="PANTHER" id="PTHR10183">
    <property type="entry name" value="CALPAIN"/>
    <property type="match status" value="1"/>
</dbReference>
<evidence type="ECO:0000259" key="4">
    <source>
        <dbReference type="PROSITE" id="PS50203"/>
    </source>
</evidence>
<name>A0AAW0DMX0_9AGAR</name>
<dbReference type="AlphaFoldDB" id="A0AAW0DMX0"/>
<dbReference type="Gene3D" id="3.90.70.10">
    <property type="entry name" value="Cysteine proteinases"/>
    <property type="match status" value="1"/>
</dbReference>
<protein>
    <recommendedName>
        <fullName evidence="4">Calpain catalytic domain-containing protein</fullName>
    </recommendedName>
</protein>
<evidence type="ECO:0000256" key="2">
    <source>
        <dbReference type="PROSITE-ProRule" id="PRU00239"/>
    </source>
</evidence>
<dbReference type="SMART" id="SM00230">
    <property type="entry name" value="CysPc"/>
    <property type="match status" value="1"/>
</dbReference>
<comment type="caution">
    <text evidence="2">Lacks conserved residue(s) required for the propagation of feature annotation.</text>
</comment>
<feature type="compositionally biased region" description="Basic residues" evidence="3">
    <location>
        <begin position="9"/>
        <end position="24"/>
    </location>
</feature>
<dbReference type="PROSITE" id="PS50203">
    <property type="entry name" value="CALPAIN_CAT"/>
    <property type="match status" value="1"/>
</dbReference>
<dbReference type="EMBL" id="JAYKXP010000011">
    <property type="protein sequence ID" value="KAK7052858.1"/>
    <property type="molecule type" value="Genomic_DNA"/>
</dbReference>
<organism evidence="5 6">
    <name type="scientific">Paramarasmius palmivorus</name>
    <dbReference type="NCBI Taxonomy" id="297713"/>
    <lineage>
        <taxon>Eukaryota</taxon>
        <taxon>Fungi</taxon>
        <taxon>Dikarya</taxon>
        <taxon>Basidiomycota</taxon>
        <taxon>Agaricomycotina</taxon>
        <taxon>Agaricomycetes</taxon>
        <taxon>Agaricomycetidae</taxon>
        <taxon>Agaricales</taxon>
        <taxon>Marasmiineae</taxon>
        <taxon>Marasmiaceae</taxon>
        <taxon>Paramarasmius</taxon>
    </lineage>
</organism>
<dbReference type="PANTHER" id="PTHR10183:SF425">
    <property type="entry name" value="CALPAIN-5"/>
    <property type="match status" value="1"/>
</dbReference>
<feature type="active site" evidence="1">
    <location>
        <position position="340"/>
    </location>
</feature>
<dbReference type="PRINTS" id="PR00704">
    <property type="entry name" value="CALPAIN"/>
</dbReference>
<evidence type="ECO:0000256" key="3">
    <source>
        <dbReference type="SAM" id="MobiDB-lite"/>
    </source>
</evidence>
<dbReference type="InterPro" id="IPR022684">
    <property type="entry name" value="Calpain_cysteine_protease"/>
</dbReference>
<gene>
    <name evidence="5" type="ORF">VNI00_004177</name>
</gene>
<dbReference type="InterPro" id="IPR001300">
    <property type="entry name" value="Peptidase_C2_calpain_cat"/>
</dbReference>
<keyword evidence="6" id="KW-1185">Reference proteome</keyword>
<dbReference type="InterPro" id="IPR038765">
    <property type="entry name" value="Papain-like_cys_pep_sf"/>
</dbReference>
<feature type="active site" evidence="1">
    <location>
        <position position="320"/>
    </location>
</feature>
<feature type="compositionally biased region" description="Acidic residues" evidence="3">
    <location>
        <begin position="569"/>
        <end position="596"/>
    </location>
</feature>
<dbReference type="Pfam" id="PF00648">
    <property type="entry name" value="Peptidase_C2"/>
    <property type="match status" value="1"/>
</dbReference>
<dbReference type="Proteomes" id="UP001383192">
    <property type="component" value="Unassembled WGS sequence"/>
</dbReference>
<evidence type="ECO:0000256" key="1">
    <source>
        <dbReference type="PIRSR" id="PIRSR622684-1"/>
    </source>
</evidence>
<feature type="region of interest" description="Disordered" evidence="3">
    <location>
        <begin position="1"/>
        <end position="25"/>
    </location>
</feature>
<evidence type="ECO:0000313" key="5">
    <source>
        <dbReference type="EMBL" id="KAK7052858.1"/>
    </source>
</evidence>